<dbReference type="PANTHER" id="PTHR43267:SF3">
    <property type="entry name" value="THIF PROTEIN"/>
    <property type="match status" value="1"/>
</dbReference>
<dbReference type="InterPro" id="IPR012729">
    <property type="entry name" value="ThiF_fam2"/>
</dbReference>
<dbReference type="GO" id="GO:0061503">
    <property type="term" value="F:tRNA threonylcarbamoyladenosine dehydratase"/>
    <property type="evidence" value="ECO:0007669"/>
    <property type="project" value="TreeGrafter"/>
</dbReference>
<dbReference type="Pfam" id="PF14453">
    <property type="entry name" value="ThiS-like"/>
    <property type="match status" value="1"/>
</dbReference>
<dbReference type="InterPro" id="IPR032726">
    <property type="entry name" value="ThiS-like_dom"/>
</dbReference>
<evidence type="ECO:0000313" key="4">
    <source>
        <dbReference type="Proteomes" id="UP000242497"/>
    </source>
</evidence>
<evidence type="ECO:0000313" key="3">
    <source>
        <dbReference type="EMBL" id="SHJ61011.1"/>
    </source>
</evidence>
<dbReference type="Proteomes" id="UP000242497">
    <property type="component" value="Unassembled WGS sequence"/>
</dbReference>
<gene>
    <name evidence="3" type="ORF">SAMN02744037_00432</name>
</gene>
<dbReference type="STRING" id="1123349.SAMN02744037_00432"/>
<protein>
    <submittedName>
        <fullName evidence="3">Sulfur carrier protein ThiS adenylyltransferase</fullName>
    </submittedName>
</protein>
<dbReference type="SUPFAM" id="SSF69572">
    <property type="entry name" value="Activating enzymes of the ubiquitin-like proteins"/>
    <property type="match status" value="1"/>
</dbReference>
<evidence type="ECO:0000259" key="2">
    <source>
        <dbReference type="Pfam" id="PF14453"/>
    </source>
</evidence>
<name>A0A1M6KQ22_9FIRM</name>
<dbReference type="OrthoDB" id="9804286at2"/>
<dbReference type="PANTHER" id="PTHR43267">
    <property type="entry name" value="TRNA THREONYLCARBAMOYLADENOSINE DEHYDRATASE"/>
    <property type="match status" value="1"/>
</dbReference>
<dbReference type="NCBIfam" id="NF006395">
    <property type="entry name" value="PRK08644.1"/>
    <property type="match status" value="1"/>
</dbReference>
<reference evidence="4" key="1">
    <citation type="submission" date="2016-11" db="EMBL/GenBank/DDBJ databases">
        <authorList>
            <person name="Varghese N."/>
            <person name="Submissions S."/>
        </authorList>
    </citation>
    <scope>NUCLEOTIDE SEQUENCE [LARGE SCALE GENOMIC DNA]</scope>
    <source>
        <strain evidence="4">DSM 15518</strain>
    </source>
</reference>
<dbReference type="GO" id="GO:0061504">
    <property type="term" value="P:cyclic threonylcarbamoyladenosine biosynthetic process"/>
    <property type="evidence" value="ECO:0007669"/>
    <property type="project" value="TreeGrafter"/>
</dbReference>
<dbReference type="CDD" id="cd01487">
    <property type="entry name" value="E1_ThiF_like"/>
    <property type="match status" value="1"/>
</dbReference>
<dbReference type="InterPro" id="IPR000594">
    <property type="entry name" value="ThiF_NAD_FAD-bd"/>
</dbReference>
<dbReference type="GO" id="GO:0008641">
    <property type="term" value="F:ubiquitin-like modifier activating enzyme activity"/>
    <property type="evidence" value="ECO:0007669"/>
    <property type="project" value="InterPro"/>
</dbReference>
<feature type="domain" description="THIF-type NAD/FAD binding fold" evidence="1">
    <location>
        <begin position="77"/>
        <end position="267"/>
    </location>
</feature>
<keyword evidence="4" id="KW-1185">Reference proteome</keyword>
<dbReference type="GO" id="GO:0016779">
    <property type="term" value="F:nucleotidyltransferase activity"/>
    <property type="evidence" value="ECO:0007669"/>
    <property type="project" value="UniProtKB-KW"/>
</dbReference>
<dbReference type="InterPro" id="IPR045886">
    <property type="entry name" value="ThiF/MoeB/HesA"/>
</dbReference>
<keyword evidence="3" id="KW-0808">Transferase</keyword>
<sequence>MNIFVNQKKYSVKPYTTAYEIRNLIKKNADIIIYNGFIINEDVTLCENDTLTLIKKGEQPTKKELEHLLVSRHTPGVHDKVKKASVAIAGLGGLGSNIAISLARIGIGKLLLIDFDVVEPSNLNRQQYFIKHIGMKKTDALKNIIRDCNPFVDVETKDIFIYENNIEEIFKNVDIIVEAFDNPKSKAVLANTVLSRMPQKKLIAASGVAGYFSSNSITTKKIKDNFYIVGDNTSQAKPGCGLMAPRVGVAAHHQANMVLRIILGEDEN</sequence>
<proteinExistence type="predicted"/>
<accession>A0A1M6KQ22</accession>
<dbReference type="InterPro" id="IPR035985">
    <property type="entry name" value="Ubiquitin-activating_enz"/>
</dbReference>
<feature type="domain" description="ThiS-like ubiquitin" evidence="2">
    <location>
        <begin position="1"/>
        <end position="57"/>
    </location>
</feature>
<dbReference type="AlphaFoldDB" id="A0A1M6KQ22"/>
<dbReference type="EMBL" id="FRAE01000008">
    <property type="protein sequence ID" value="SHJ61011.1"/>
    <property type="molecule type" value="Genomic_DNA"/>
</dbReference>
<dbReference type="NCBIfam" id="TIGR02354">
    <property type="entry name" value="thiF_fam2"/>
    <property type="match status" value="1"/>
</dbReference>
<dbReference type="RefSeq" id="WP_072886834.1">
    <property type="nucleotide sequence ID" value="NZ_FRAE01000008.1"/>
</dbReference>
<dbReference type="Pfam" id="PF00899">
    <property type="entry name" value="ThiF"/>
    <property type="match status" value="1"/>
</dbReference>
<organism evidence="3 4">
    <name type="scientific">Tepidibacter formicigenes DSM 15518</name>
    <dbReference type="NCBI Taxonomy" id="1123349"/>
    <lineage>
        <taxon>Bacteria</taxon>
        <taxon>Bacillati</taxon>
        <taxon>Bacillota</taxon>
        <taxon>Clostridia</taxon>
        <taxon>Peptostreptococcales</taxon>
        <taxon>Peptostreptococcaceae</taxon>
        <taxon>Tepidibacter</taxon>
    </lineage>
</organism>
<dbReference type="Gene3D" id="3.40.50.720">
    <property type="entry name" value="NAD(P)-binding Rossmann-like Domain"/>
    <property type="match status" value="1"/>
</dbReference>
<evidence type="ECO:0000259" key="1">
    <source>
        <dbReference type="Pfam" id="PF00899"/>
    </source>
</evidence>
<keyword evidence="3" id="KW-0548">Nucleotidyltransferase</keyword>